<dbReference type="GO" id="GO:0015244">
    <property type="term" value="F:fluconazole transmembrane transporter activity"/>
    <property type="evidence" value="ECO:0007669"/>
    <property type="project" value="TreeGrafter"/>
</dbReference>
<evidence type="ECO:0000256" key="2">
    <source>
        <dbReference type="ARBA" id="ARBA00022692"/>
    </source>
</evidence>
<dbReference type="FunFam" id="1.20.1250.20:FF:000011">
    <property type="entry name" value="MFS multidrug transporter, putative"/>
    <property type="match status" value="1"/>
</dbReference>
<dbReference type="SUPFAM" id="SSF103473">
    <property type="entry name" value="MFS general substrate transporter"/>
    <property type="match status" value="1"/>
</dbReference>
<keyword evidence="4 6" id="KW-0472">Membrane</keyword>
<dbReference type="EMBL" id="WHVB01000001">
    <property type="protein sequence ID" value="KAF8487202.1"/>
    <property type="molecule type" value="Genomic_DNA"/>
</dbReference>
<feature type="transmembrane region" description="Helical" evidence="6">
    <location>
        <begin position="280"/>
        <end position="302"/>
    </location>
</feature>
<protein>
    <submittedName>
        <fullName evidence="8">Caffeine resistance protein 5</fullName>
    </submittedName>
</protein>
<evidence type="ECO:0000256" key="1">
    <source>
        <dbReference type="ARBA" id="ARBA00004141"/>
    </source>
</evidence>
<reference evidence="8" key="1">
    <citation type="submission" date="2019-10" db="EMBL/GenBank/DDBJ databases">
        <authorList>
            <consortium name="DOE Joint Genome Institute"/>
            <person name="Kuo A."/>
            <person name="Miyauchi S."/>
            <person name="Kiss E."/>
            <person name="Drula E."/>
            <person name="Kohler A."/>
            <person name="Sanchez-Garcia M."/>
            <person name="Andreopoulos B."/>
            <person name="Barry K.W."/>
            <person name="Bonito G."/>
            <person name="Buee M."/>
            <person name="Carver A."/>
            <person name="Chen C."/>
            <person name="Cichocki N."/>
            <person name="Clum A."/>
            <person name="Culley D."/>
            <person name="Crous P.W."/>
            <person name="Fauchery L."/>
            <person name="Girlanda M."/>
            <person name="Hayes R."/>
            <person name="Keri Z."/>
            <person name="LaButti K."/>
            <person name="Lipzen A."/>
            <person name="Lombard V."/>
            <person name="Magnuson J."/>
            <person name="Maillard F."/>
            <person name="Morin E."/>
            <person name="Murat C."/>
            <person name="Nolan M."/>
            <person name="Ohm R."/>
            <person name="Pangilinan J."/>
            <person name="Pereira M."/>
            <person name="Perotto S."/>
            <person name="Peter M."/>
            <person name="Riley R."/>
            <person name="Sitrit Y."/>
            <person name="Stielow B."/>
            <person name="Szollosi G."/>
            <person name="Zifcakova L."/>
            <person name="Stursova M."/>
            <person name="Spatafora J.W."/>
            <person name="Tedersoo L."/>
            <person name="Vaario L.-M."/>
            <person name="Yamada A."/>
            <person name="Yan M."/>
            <person name="Wang P."/>
            <person name="Xu J."/>
            <person name="Bruns T."/>
            <person name="Baldrian P."/>
            <person name="Vilgalys R."/>
            <person name="Henrissat B."/>
            <person name="Grigoriev I.V."/>
            <person name="Hibbett D."/>
            <person name="Nagy L.G."/>
            <person name="Martin F.M."/>
        </authorList>
    </citation>
    <scope>NUCLEOTIDE SEQUENCE</scope>
    <source>
        <strain evidence="8">Prilba</strain>
    </source>
</reference>
<sequence>MHCKSIFCNLSVTNHPEVYKALDNRSIVMMNAKTHIRPGVPKGETSLEDVIENSGPGKRKRQRVSKGASTGTRHIRMASAFRDTLFAYTLRSVFGSRVFRHPEEKEVPTIWQGKLSSQTSPRDSAQSTLNNVPRHDVSSVHSGTTAHGEPPRKVDAEKGNDTLLVDWYGPTDPDNPLNWSSGKKAWVMFQTCLLTFTIYVGSAIYTAGIPSISAEFHVSTVAATLGLTLFVAGYGLGPMVWAPLSEVPQIGRMPIYIFTLAVFALLQIPTALATNYGMLMAFRFLTGFFGSPILATGGATVADMYVPKKRAYGMTLWGVFAASAPSLGPLLGSFSAYFEGWRWTIWELMWLSCASFVLLFFFFPETSAGNILYRRARRLRKATENPSIMSAGEIAIATMSTRDLAVDVLVRPFALNFQEPIVFALNAYIGLIYALLYIWFESFPVVFIDIYGWRQQLLGLSFLGLFIGAFLFIPPFFAYLYYVQEPKYNENGELKPEERMPVAIVGALLVPISLFWFGWTSRTSVHWIVPIIGSSLFSIAALLLFNAVLNYLADAYPTYAASVLAGNDFIRSMFGAAFPLFARAMYVNLGVGWASTLLALLACAFVPIPILLYKYGERIRMASKRARHDI</sequence>
<dbReference type="PANTHER" id="PTHR23502">
    <property type="entry name" value="MAJOR FACILITATOR SUPERFAMILY"/>
    <property type="match status" value="1"/>
</dbReference>
<dbReference type="InterPro" id="IPR011701">
    <property type="entry name" value="MFS"/>
</dbReference>
<feature type="transmembrane region" description="Helical" evidence="6">
    <location>
        <begin position="593"/>
        <end position="615"/>
    </location>
</feature>
<feature type="transmembrane region" description="Helical" evidence="6">
    <location>
        <begin position="185"/>
        <end position="208"/>
    </location>
</feature>
<keyword evidence="9" id="KW-1185">Reference proteome</keyword>
<feature type="domain" description="Major facilitator superfamily (MFS) profile" evidence="7">
    <location>
        <begin position="187"/>
        <end position="619"/>
    </location>
</feature>
<feature type="compositionally biased region" description="Polar residues" evidence="5">
    <location>
        <begin position="114"/>
        <end position="131"/>
    </location>
</feature>
<evidence type="ECO:0000256" key="3">
    <source>
        <dbReference type="ARBA" id="ARBA00022989"/>
    </source>
</evidence>
<feature type="transmembrane region" description="Helical" evidence="6">
    <location>
        <begin position="460"/>
        <end position="482"/>
    </location>
</feature>
<reference evidence="8" key="2">
    <citation type="journal article" date="2020" name="Nat. Commun.">
        <title>Large-scale genome sequencing of mycorrhizal fungi provides insights into the early evolution of symbiotic traits.</title>
        <authorList>
            <person name="Miyauchi S."/>
            <person name="Kiss E."/>
            <person name="Kuo A."/>
            <person name="Drula E."/>
            <person name="Kohler A."/>
            <person name="Sanchez-Garcia M."/>
            <person name="Morin E."/>
            <person name="Andreopoulos B."/>
            <person name="Barry K.W."/>
            <person name="Bonito G."/>
            <person name="Buee M."/>
            <person name="Carver A."/>
            <person name="Chen C."/>
            <person name="Cichocki N."/>
            <person name="Clum A."/>
            <person name="Culley D."/>
            <person name="Crous P.W."/>
            <person name="Fauchery L."/>
            <person name="Girlanda M."/>
            <person name="Hayes R.D."/>
            <person name="Keri Z."/>
            <person name="LaButti K."/>
            <person name="Lipzen A."/>
            <person name="Lombard V."/>
            <person name="Magnuson J."/>
            <person name="Maillard F."/>
            <person name="Murat C."/>
            <person name="Nolan M."/>
            <person name="Ohm R.A."/>
            <person name="Pangilinan J."/>
            <person name="Pereira M.F."/>
            <person name="Perotto S."/>
            <person name="Peter M."/>
            <person name="Pfister S."/>
            <person name="Riley R."/>
            <person name="Sitrit Y."/>
            <person name="Stielow J.B."/>
            <person name="Szollosi G."/>
            <person name="Zifcakova L."/>
            <person name="Stursova M."/>
            <person name="Spatafora J.W."/>
            <person name="Tedersoo L."/>
            <person name="Vaario L.M."/>
            <person name="Yamada A."/>
            <person name="Yan M."/>
            <person name="Wang P."/>
            <person name="Xu J."/>
            <person name="Bruns T."/>
            <person name="Baldrian P."/>
            <person name="Vilgalys R."/>
            <person name="Dunand C."/>
            <person name="Henrissat B."/>
            <person name="Grigoriev I.V."/>
            <person name="Hibbett D."/>
            <person name="Nagy L.G."/>
            <person name="Martin F.M."/>
        </authorList>
    </citation>
    <scope>NUCLEOTIDE SEQUENCE</scope>
    <source>
        <strain evidence="8">Prilba</strain>
    </source>
</reference>
<dbReference type="PANTHER" id="PTHR23502:SF23">
    <property type="entry name" value="FLUCONAZOLE RESISTANCE PROTEIN 1"/>
    <property type="match status" value="1"/>
</dbReference>
<evidence type="ECO:0000313" key="8">
    <source>
        <dbReference type="EMBL" id="KAF8487202.1"/>
    </source>
</evidence>
<feature type="region of interest" description="Disordered" evidence="5">
    <location>
        <begin position="110"/>
        <end position="156"/>
    </location>
</feature>
<dbReference type="Gene3D" id="1.20.1250.20">
    <property type="entry name" value="MFS general substrate transporter like domains"/>
    <property type="match status" value="1"/>
</dbReference>
<organism evidence="8 9">
    <name type="scientific">Russula ochroleuca</name>
    <dbReference type="NCBI Taxonomy" id="152965"/>
    <lineage>
        <taxon>Eukaryota</taxon>
        <taxon>Fungi</taxon>
        <taxon>Dikarya</taxon>
        <taxon>Basidiomycota</taxon>
        <taxon>Agaricomycotina</taxon>
        <taxon>Agaricomycetes</taxon>
        <taxon>Russulales</taxon>
        <taxon>Russulaceae</taxon>
        <taxon>Russula</taxon>
    </lineage>
</organism>
<dbReference type="GO" id="GO:1990961">
    <property type="term" value="P:xenobiotic detoxification by transmembrane export across the plasma membrane"/>
    <property type="evidence" value="ECO:0007669"/>
    <property type="project" value="TreeGrafter"/>
</dbReference>
<dbReference type="GO" id="GO:0005886">
    <property type="term" value="C:plasma membrane"/>
    <property type="evidence" value="ECO:0007669"/>
    <property type="project" value="TreeGrafter"/>
</dbReference>
<evidence type="ECO:0000259" key="7">
    <source>
        <dbReference type="PROSITE" id="PS50850"/>
    </source>
</evidence>
<comment type="caution">
    <text evidence="8">The sequence shown here is derived from an EMBL/GenBank/DDBJ whole genome shotgun (WGS) entry which is preliminary data.</text>
</comment>
<feature type="transmembrane region" description="Helical" evidence="6">
    <location>
        <begin position="525"/>
        <end position="549"/>
    </location>
</feature>
<dbReference type="CDD" id="cd17323">
    <property type="entry name" value="MFS_Tpo1_MDR_like"/>
    <property type="match status" value="1"/>
</dbReference>
<name>A0A9P5N611_9AGAM</name>
<feature type="transmembrane region" description="Helical" evidence="6">
    <location>
        <begin position="220"/>
        <end position="241"/>
    </location>
</feature>
<dbReference type="PROSITE" id="PS50850">
    <property type="entry name" value="MFS"/>
    <property type="match status" value="1"/>
</dbReference>
<gene>
    <name evidence="8" type="ORF">DFH94DRAFT_678242</name>
</gene>
<accession>A0A9P5N611</accession>
<evidence type="ECO:0000313" key="9">
    <source>
        <dbReference type="Proteomes" id="UP000759537"/>
    </source>
</evidence>
<evidence type="ECO:0000256" key="5">
    <source>
        <dbReference type="SAM" id="MobiDB-lite"/>
    </source>
</evidence>
<feature type="transmembrane region" description="Helical" evidence="6">
    <location>
        <begin position="253"/>
        <end position="274"/>
    </location>
</feature>
<feature type="region of interest" description="Disordered" evidence="5">
    <location>
        <begin position="38"/>
        <end position="71"/>
    </location>
</feature>
<dbReference type="AlphaFoldDB" id="A0A9P5N611"/>
<comment type="subcellular location">
    <subcellularLocation>
        <location evidence="1">Membrane</location>
        <topology evidence="1">Multi-pass membrane protein</topology>
    </subcellularLocation>
</comment>
<dbReference type="Pfam" id="PF07690">
    <property type="entry name" value="MFS_1"/>
    <property type="match status" value="1"/>
</dbReference>
<feature type="transmembrane region" description="Helical" evidence="6">
    <location>
        <begin position="314"/>
        <end position="337"/>
    </location>
</feature>
<dbReference type="InterPro" id="IPR036259">
    <property type="entry name" value="MFS_trans_sf"/>
</dbReference>
<proteinExistence type="predicted"/>
<evidence type="ECO:0000256" key="6">
    <source>
        <dbReference type="SAM" id="Phobius"/>
    </source>
</evidence>
<dbReference type="OrthoDB" id="9986881at2759"/>
<evidence type="ECO:0000256" key="4">
    <source>
        <dbReference type="ARBA" id="ARBA00023136"/>
    </source>
</evidence>
<keyword evidence="3 6" id="KW-1133">Transmembrane helix</keyword>
<dbReference type="InterPro" id="IPR020846">
    <property type="entry name" value="MFS_dom"/>
</dbReference>
<feature type="transmembrane region" description="Helical" evidence="6">
    <location>
        <begin position="502"/>
        <end position="519"/>
    </location>
</feature>
<feature type="transmembrane region" description="Helical" evidence="6">
    <location>
        <begin position="349"/>
        <end position="373"/>
    </location>
</feature>
<feature type="transmembrane region" description="Helical" evidence="6">
    <location>
        <begin position="421"/>
        <end position="440"/>
    </location>
</feature>
<keyword evidence="2 6" id="KW-0812">Transmembrane</keyword>
<dbReference type="Proteomes" id="UP000759537">
    <property type="component" value="Unassembled WGS sequence"/>
</dbReference>